<keyword evidence="1" id="KW-1133">Transmembrane helix</keyword>
<gene>
    <name evidence="2" type="ORF">ACFQHK_08590</name>
</gene>
<feature type="transmembrane region" description="Helical" evidence="1">
    <location>
        <begin position="50"/>
        <end position="70"/>
    </location>
</feature>
<name>A0ABD5UCG8_9EURY</name>
<dbReference type="EMBL" id="JBHSXM010000001">
    <property type="protein sequence ID" value="MFC6836568.1"/>
    <property type="molecule type" value="Genomic_DNA"/>
</dbReference>
<feature type="transmembrane region" description="Helical" evidence="1">
    <location>
        <begin position="115"/>
        <end position="136"/>
    </location>
</feature>
<accession>A0ABD5UCG8</accession>
<keyword evidence="1" id="KW-0472">Membrane</keyword>
<keyword evidence="1" id="KW-0812">Transmembrane</keyword>
<feature type="transmembrane region" description="Helical" evidence="1">
    <location>
        <begin position="20"/>
        <end position="38"/>
    </location>
</feature>
<evidence type="ECO:0000313" key="2">
    <source>
        <dbReference type="EMBL" id="MFC6836568.1"/>
    </source>
</evidence>
<dbReference type="AlphaFoldDB" id="A0ABD5UCG8"/>
<evidence type="ECO:0000313" key="3">
    <source>
        <dbReference type="Proteomes" id="UP001596406"/>
    </source>
</evidence>
<comment type="caution">
    <text evidence="2">The sequence shown here is derived from an EMBL/GenBank/DDBJ whole genome shotgun (WGS) entry which is preliminary data.</text>
</comment>
<feature type="transmembrane region" description="Helical" evidence="1">
    <location>
        <begin position="82"/>
        <end position="103"/>
    </location>
</feature>
<dbReference type="RefSeq" id="WP_304448250.1">
    <property type="nucleotide sequence ID" value="NZ_JARRAH010000001.1"/>
</dbReference>
<reference evidence="2 3" key="1">
    <citation type="journal article" date="2019" name="Int. J. Syst. Evol. Microbiol.">
        <title>The Global Catalogue of Microorganisms (GCM) 10K type strain sequencing project: providing services to taxonomists for standard genome sequencing and annotation.</title>
        <authorList>
            <consortium name="The Broad Institute Genomics Platform"/>
            <consortium name="The Broad Institute Genome Sequencing Center for Infectious Disease"/>
            <person name="Wu L."/>
            <person name="Ma J."/>
        </authorList>
    </citation>
    <scope>NUCLEOTIDE SEQUENCE [LARGE SCALE GENOMIC DNA]</scope>
    <source>
        <strain evidence="2 3">PSRA2</strain>
    </source>
</reference>
<protein>
    <submittedName>
        <fullName evidence="2">DUF2178 domain-containing protein</fullName>
    </submittedName>
</protein>
<sequence length="140" mass="15284">MTQNRTVPPATNRLSKQRRYRRLMVGSLLGGVGLSLALRVLDYPLAGEAVYWLGVLGFLAVWFGTSVTLFDERDRALERRASQLALLALAPVLVVGASAARVLPLVSDYAVPAAVWPALYAYVSVYVVFGVAYAWVRSGR</sequence>
<evidence type="ECO:0000256" key="1">
    <source>
        <dbReference type="SAM" id="Phobius"/>
    </source>
</evidence>
<organism evidence="2 3">
    <name type="scientific">Halomarina ordinaria</name>
    <dbReference type="NCBI Taxonomy" id="3033939"/>
    <lineage>
        <taxon>Archaea</taxon>
        <taxon>Methanobacteriati</taxon>
        <taxon>Methanobacteriota</taxon>
        <taxon>Stenosarchaea group</taxon>
        <taxon>Halobacteria</taxon>
        <taxon>Halobacteriales</taxon>
        <taxon>Natronomonadaceae</taxon>
        <taxon>Halomarina</taxon>
    </lineage>
</organism>
<keyword evidence="3" id="KW-1185">Reference proteome</keyword>
<proteinExistence type="predicted"/>
<dbReference type="Proteomes" id="UP001596406">
    <property type="component" value="Unassembled WGS sequence"/>
</dbReference>